<dbReference type="Gene3D" id="2.60.40.820">
    <property type="entry name" value="Transcription factor, T-box"/>
    <property type="match status" value="2"/>
</dbReference>
<dbReference type="GO" id="GO:0001708">
    <property type="term" value="P:cell fate specification"/>
    <property type="evidence" value="ECO:0007669"/>
    <property type="project" value="TreeGrafter"/>
</dbReference>
<dbReference type="GO" id="GO:0048731">
    <property type="term" value="P:system development"/>
    <property type="evidence" value="ECO:0007669"/>
    <property type="project" value="UniProtKB-ARBA"/>
</dbReference>
<dbReference type="SMART" id="SM00425">
    <property type="entry name" value="TBOX"/>
    <property type="match status" value="2"/>
</dbReference>
<dbReference type="InterPro" id="IPR018186">
    <property type="entry name" value="TF_T-box_CS"/>
</dbReference>
<dbReference type="InterPro" id="IPR001699">
    <property type="entry name" value="TF_T-box"/>
</dbReference>
<evidence type="ECO:0000313" key="10">
    <source>
        <dbReference type="Proteomes" id="UP000275408"/>
    </source>
</evidence>
<reference evidence="9 10" key="1">
    <citation type="journal article" date="2018" name="Sci. Rep.">
        <title>Comparative analysis of the Pocillopora damicornis genome highlights role of immune system in coral evolution.</title>
        <authorList>
            <person name="Cunning R."/>
            <person name="Bay R.A."/>
            <person name="Gillette P."/>
            <person name="Baker A.C."/>
            <person name="Traylor-Knowles N."/>
        </authorList>
    </citation>
    <scope>NUCLEOTIDE SEQUENCE [LARGE SCALE GENOMIC DNA]</scope>
    <source>
        <strain evidence="9">RSMAS</strain>
        <tissue evidence="9">Whole animal</tissue>
    </source>
</reference>
<comment type="caution">
    <text evidence="9">The sequence shown here is derived from an EMBL/GenBank/DDBJ whole genome shotgun (WGS) entry which is preliminary data.</text>
</comment>
<dbReference type="GO" id="GO:0045893">
    <property type="term" value="P:positive regulation of DNA-templated transcription"/>
    <property type="evidence" value="ECO:0007669"/>
    <property type="project" value="InterPro"/>
</dbReference>
<evidence type="ECO:0000256" key="1">
    <source>
        <dbReference type="ARBA" id="ARBA00004123"/>
    </source>
</evidence>
<feature type="compositionally biased region" description="Basic and acidic residues" evidence="7">
    <location>
        <begin position="67"/>
        <end position="79"/>
    </location>
</feature>
<keyword evidence="10" id="KW-1185">Reference proteome</keyword>
<keyword evidence="4" id="KW-0804">Transcription</keyword>
<dbReference type="STRING" id="46731.A0A3M6UKX1"/>
<dbReference type="PANTHER" id="PTHR11267:SF190">
    <property type="entry name" value="T-BOX TRANSCRIPTION FACTOR TBX20"/>
    <property type="match status" value="1"/>
</dbReference>
<feature type="region of interest" description="Disordered" evidence="7">
    <location>
        <begin position="21"/>
        <end position="79"/>
    </location>
</feature>
<dbReference type="InterPro" id="IPR036960">
    <property type="entry name" value="T-box_sf"/>
</dbReference>
<dbReference type="SUPFAM" id="SSF49417">
    <property type="entry name" value="p53-like transcription factors"/>
    <property type="match status" value="2"/>
</dbReference>
<keyword evidence="3 6" id="KW-0238">DNA-binding</keyword>
<dbReference type="GO" id="GO:0000785">
    <property type="term" value="C:chromatin"/>
    <property type="evidence" value="ECO:0007669"/>
    <property type="project" value="TreeGrafter"/>
</dbReference>
<evidence type="ECO:0000256" key="2">
    <source>
        <dbReference type="ARBA" id="ARBA00023015"/>
    </source>
</evidence>
<dbReference type="PANTHER" id="PTHR11267">
    <property type="entry name" value="T-BOX PROTEIN-RELATED"/>
    <property type="match status" value="1"/>
</dbReference>
<dbReference type="PROSITE" id="PS50252">
    <property type="entry name" value="TBOX_3"/>
    <property type="match status" value="2"/>
</dbReference>
<dbReference type="FunFam" id="2.60.40.820:FF:000008">
    <property type="entry name" value="T-box transcription factor TBX20"/>
    <property type="match status" value="2"/>
</dbReference>
<dbReference type="GO" id="GO:0000981">
    <property type="term" value="F:DNA-binding transcription factor activity, RNA polymerase II-specific"/>
    <property type="evidence" value="ECO:0007669"/>
    <property type="project" value="TreeGrafter"/>
</dbReference>
<comment type="subcellular location">
    <subcellularLocation>
        <location evidence="1 6">Nucleus</location>
    </subcellularLocation>
</comment>
<gene>
    <name evidence="9" type="ORF">pdam_00012145</name>
</gene>
<dbReference type="CDD" id="cd20193">
    <property type="entry name" value="T-box_TBX20-like"/>
    <property type="match status" value="2"/>
</dbReference>
<protein>
    <recommendedName>
        <fullName evidence="8">T-box domain-containing protein</fullName>
    </recommendedName>
</protein>
<dbReference type="Pfam" id="PF00907">
    <property type="entry name" value="T-box"/>
    <property type="match status" value="2"/>
</dbReference>
<dbReference type="PROSITE" id="PS01283">
    <property type="entry name" value="TBOX_1"/>
    <property type="match status" value="2"/>
</dbReference>
<dbReference type="GO" id="GO:0000978">
    <property type="term" value="F:RNA polymerase II cis-regulatory region sequence-specific DNA binding"/>
    <property type="evidence" value="ECO:0007669"/>
    <property type="project" value="InterPro"/>
</dbReference>
<evidence type="ECO:0000259" key="8">
    <source>
        <dbReference type="PROSITE" id="PS50252"/>
    </source>
</evidence>
<evidence type="ECO:0000256" key="7">
    <source>
        <dbReference type="SAM" id="MobiDB-lite"/>
    </source>
</evidence>
<keyword evidence="2" id="KW-0805">Transcription regulation</keyword>
<evidence type="ECO:0000256" key="4">
    <source>
        <dbReference type="ARBA" id="ARBA00023163"/>
    </source>
</evidence>
<dbReference type="GO" id="GO:0005634">
    <property type="term" value="C:nucleus"/>
    <property type="evidence" value="ECO:0007669"/>
    <property type="project" value="UniProtKB-SubCell"/>
</dbReference>
<evidence type="ECO:0000256" key="6">
    <source>
        <dbReference type="PROSITE-ProRule" id="PRU00201"/>
    </source>
</evidence>
<feature type="domain" description="T-box" evidence="8">
    <location>
        <begin position="89"/>
        <end position="273"/>
    </location>
</feature>
<keyword evidence="5 6" id="KW-0539">Nucleus</keyword>
<evidence type="ECO:0000256" key="5">
    <source>
        <dbReference type="ARBA" id="ARBA00023242"/>
    </source>
</evidence>
<dbReference type="PRINTS" id="PR00937">
    <property type="entry name" value="TBOX"/>
</dbReference>
<name>A0A3M6UKX1_POCDA</name>
<dbReference type="EMBL" id="RCHS01001311">
    <property type="protein sequence ID" value="RMX54164.1"/>
    <property type="molecule type" value="Genomic_DNA"/>
</dbReference>
<organism evidence="9 10">
    <name type="scientific">Pocillopora damicornis</name>
    <name type="common">Cauliflower coral</name>
    <name type="synonym">Millepora damicornis</name>
    <dbReference type="NCBI Taxonomy" id="46731"/>
    <lineage>
        <taxon>Eukaryota</taxon>
        <taxon>Metazoa</taxon>
        <taxon>Cnidaria</taxon>
        <taxon>Anthozoa</taxon>
        <taxon>Hexacorallia</taxon>
        <taxon>Scleractinia</taxon>
        <taxon>Astrocoeniina</taxon>
        <taxon>Pocilloporidae</taxon>
        <taxon>Pocillopora</taxon>
    </lineage>
</organism>
<dbReference type="InterPro" id="IPR046360">
    <property type="entry name" value="T-box_DNA-bd"/>
</dbReference>
<dbReference type="PROSITE" id="PS01264">
    <property type="entry name" value="TBOX_2"/>
    <property type="match status" value="2"/>
</dbReference>
<evidence type="ECO:0000313" key="9">
    <source>
        <dbReference type="EMBL" id="RMX54164.1"/>
    </source>
</evidence>
<feature type="domain" description="T-box" evidence="8">
    <location>
        <begin position="522"/>
        <end position="706"/>
    </location>
</feature>
<evidence type="ECO:0000256" key="3">
    <source>
        <dbReference type="ARBA" id="ARBA00023125"/>
    </source>
</evidence>
<accession>A0A3M6UKX1</accession>
<proteinExistence type="predicted"/>
<dbReference type="OrthoDB" id="7442607at2759"/>
<dbReference type="InterPro" id="IPR008967">
    <property type="entry name" value="p53-like_TF_DNA-bd_sf"/>
</dbReference>
<sequence length="825" mass="91927">MESSPSLSMKANAFSIASLMSSRDDRGDFDPKLSPKDRAESFSEEETTQPPPAKRMKSSSSEETIEDKESGNEYENPSKDELRNITVELEGKELWERFSELGTEMIITKAGRRMFPTLRISVNGVNPKANYMVLMDIVPVDDKRYRYAYHRSTWLVAGKADPPAPVRLYMHPDSPFTGEQLLKQIISFEKVKLTNNDGDRNGHLILNSMHKYQPRVHIIRKRDHTASVINLKSEEMKTFTFPETNFIGVTAYQNQLITRLKIDSNPFAKGFRDSSRLIPVERDCFHDGHPPSMVTDPLYPSLSFPLIPQLGVNNRYQLPKIGCRSQDKATFFQTGCPPPSPAIPRVPFTGVLSPFHQQGLPNLLSSISSPKPMGALEVPPLPPYSVHGDFAGSTKLFPLILNTTHFDNSLAVPSVSSIIRFHANSRLDDAMAECYDPSNTQSNLSSKATAFSIASLMASDETGADEAKRKKPCANEDVHVQGSASSKRLRSCGGINTDSVSDATTSLNSGAVGDVETITATLESRDLWDRFNELGTEMIITKSGRRMFPTLRISLNGVSLGANYMVLMDIVPVDDKRYRYAYHRSTWLVAGKADPPAPVRLYMHPDSPFTGEQLLKQIISFEKVKLTNNTTDQNGHIVLNSMHKYQPRVHIVRKRDHTASVVDLHSKEAKTFDFPETSFIAVTAYQNQLITRLKIDSNPFAKGFRDSIRILPMQRECPHRAAYRQGHINSLSVPATYLPSHFLPSAILQSHQMEQKDAHCTGCLASLNEDMMGMASHQCFANHNPVADGQLAVTGIPVTPGPYVMESQLRHVSPCVSPYFSNAPQ</sequence>
<comment type="caution">
    <text evidence="6">Lacks conserved residue(s) required for the propagation of feature annotation.</text>
</comment>
<dbReference type="AlphaFoldDB" id="A0A3M6UKX1"/>
<feature type="compositionally biased region" description="Basic and acidic residues" evidence="7">
    <location>
        <begin position="22"/>
        <end position="41"/>
    </location>
</feature>
<dbReference type="Proteomes" id="UP000275408">
    <property type="component" value="Unassembled WGS sequence"/>
</dbReference>